<feature type="binding site" evidence="2">
    <location>
        <position position="476"/>
    </location>
    <ligand>
        <name>substrate</name>
    </ligand>
</feature>
<protein>
    <recommendedName>
        <fullName evidence="5">PLD phosphodiesterase domain-containing protein</fullName>
    </recommendedName>
</protein>
<dbReference type="HOGENOM" id="CLU_007773_2_0_1"/>
<feature type="compositionally biased region" description="Polar residues" evidence="4">
    <location>
        <begin position="37"/>
        <end position="46"/>
    </location>
</feature>
<dbReference type="OrthoDB" id="47785at2759"/>
<feature type="site" description="Interaction with DNA" evidence="3">
    <location>
        <position position="501"/>
    </location>
</feature>
<dbReference type="PANTHER" id="PTHR12415">
    <property type="entry name" value="TYROSYL-DNA PHOSPHODIESTERASE 1"/>
    <property type="match status" value="1"/>
</dbReference>
<dbReference type="SUPFAM" id="SSF56024">
    <property type="entry name" value="Phospholipase D/nuclease"/>
    <property type="match status" value="2"/>
</dbReference>
<dbReference type="InterPro" id="IPR001736">
    <property type="entry name" value="PLipase_D/transphosphatidylase"/>
</dbReference>
<evidence type="ECO:0000313" key="6">
    <source>
        <dbReference type="EMBL" id="KIW03645.1"/>
    </source>
</evidence>
<dbReference type="Pfam" id="PF02809">
    <property type="entry name" value="UIM"/>
    <property type="match status" value="1"/>
</dbReference>
<organism evidence="6 7">
    <name type="scientific">Verruconis gallopava</name>
    <dbReference type="NCBI Taxonomy" id="253628"/>
    <lineage>
        <taxon>Eukaryota</taxon>
        <taxon>Fungi</taxon>
        <taxon>Dikarya</taxon>
        <taxon>Ascomycota</taxon>
        <taxon>Pezizomycotina</taxon>
        <taxon>Dothideomycetes</taxon>
        <taxon>Pleosporomycetidae</taxon>
        <taxon>Venturiales</taxon>
        <taxon>Sympoventuriaceae</taxon>
        <taxon>Verruconis</taxon>
    </lineage>
</organism>
<dbReference type="STRING" id="253628.A0A0D2AAN6"/>
<dbReference type="GO" id="GO:0006281">
    <property type="term" value="P:DNA repair"/>
    <property type="evidence" value="ECO:0007669"/>
    <property type="project" value="InterPro"/>
</dbReference>
<dbReference type="GO" id="GO:0017005">
    <property type="term" value="F:3'-tyrosyl-DNA phosphodiesterase activity"/>
    <property type="evidence" value="ECO:0007669"/>
    <property type="project" value="TreeGrafter"/>
</dbReference>
<keyword evidence="7" id="KW-1185">Reference proteome</keyword>
<feature type="active site" description="Nucleophile" evidence="1">
    <location>
        <position position="244"/>
    </location>
</feature>
<dbReference type="GeneID" id="27313366"/>
<dbReference type="GO" id="GO:0003690">
    <property type="term" value="F:double-stranded DNA binding"/>
    <property type="evidence" value="ECO:0007669"/>
    <property type="project" value="TreeGrafter"/>
</dbReference>
<accession>A0A0D2AAN6</accession>
<evidence type="ECO:0000256" key="3">
    <source>
        <dbReference type="PIRSR" id="PIRSR610347-3"/>
    </source>
</evidence>
<gene>
    <name evidence="6" type="ORF">PV09_05393</name>
</gene>
<evidence type="ECO:0000256" key="1">
    <source>
        <dbReference type="PIRSR" id="PIRSR610347-1"/>
    </source>
</evidence>
<proteinExistence type="predicted"/>
<dbReference type="Pfam" id="PF06087">
    <property type="entry name" value="Tyr-DNA_phospho"/>
    <property type="match status" value="1"/>
</dbReference>
<dbReference type="RefSeq" id="XP_016213514.1">
    <property type="nucleotide sequence ID" value="XM_016358895.1"/>
</dbReference>
<feature type="domain" description="PLD phosphodiesterase" evidence="5">
    <location>
        <begin position="469"/>
        <end position="504"/>
    </location>
</feature>
<reference evidence="6 7" key="1">
    <citation type="submission" date="2015-01" db="EMBL/GenBank/DDBJ databases">
        <title>The Genome Sequence of Ochroconis gallopava CBS43764.</title>
        <authorList>
            <consortium name="The Broad Institute Genomics Platform"/>
            <person name="Cuomo C."/>
            <person name="de Hoog S."/>
            <person name="Gorbushina A."/>
            <person name="Stielow B."/>
            <person name="Teixiera M."/>
            <person name="Abouelleil A."/>
            <person name="Chapman S.B."/>
            <person name="Priest M."/>
            <person name="Young S.K."/>
            <person name="Wortman J."/>
            <person name="Nusbaum C."/>
            <person name="Birren B."/>
        </authorList>
    </citation>
    <scope>NUCLEOTIDE SEQUENCE [LARGE SCALE GENOMIC DNA]</scope>
    <source>
        <strain evidence="6 7">CBS 43764</strain>
    </source>
</reference>
<dbReference type="EMBL" id="KN847544">
    <property type="protein sequence ID" value="KIW03645.1"/>
    <property type="molecule type" value="Genomic_DNA"/>
</dbReference>
<dbReference type="PANTHER" id="PTHR12415:SF4">
    <property type="entry name" value="TYROSYL-DNA PHOSPHODIESTERASE DOMAIN-CONTAINING PROTEIN"/>
    <property type="match status" value="1"/>
</dbReference>
<dbReference type="InParanoid" id="A0A0D2AAN6"/>
<dbReference type="VEuPathDB" id="FungiDB:PV09_05393"/>
<feature type="binding site" evidence="2">
    <location>
        <position position="246"/>
    </location>
    <ligand>
        <name>substrate</name>
    </ligand>
</feature>
<evidence type="ECO:0000256" key="4">
    <source>
        <dbReference type="SAM" id="MobiDB-lite"/>
    </source>
</evidence>
<dbReference type="Proteomes" id="UP000053259">
    <property type="component" value="Unassembled WGS sequence"/>
</dbReference>
<feature type="compositionally biased region" description="Basic residues" evidence="4">
    <location>
        <begin position="88"/>
        <end position="104"/>
    </location>
</feature>
<dbReference type="GO" id="GO:0005634">
    <property type="term" value="C:nucleus"/>
    <property type="evidence" value="ECO:0007669"/>
    <property type="project" value="InterPro"/>
</dbReference>
<dbReference type="Gene3D" id="3.30.870.10">
    <property type="entry name" value="Endonuclease Chain A"/>
    <property type="match status" value="2"/>
</dbReference>
<name>A0A0D2AAN6_9PEZI</name>
<dbReference type="AlphaFoldDB" id="A0A0D2AAN6"/>
<dbReference type="GO" id="GO:0003697">
    <property type="term" value="F:single-stranded DNA binding"/>
    <property type="evidence" value="ECO:0007669"/>
    <property type="project" value="TreeGrafter"/>
</dbReference>
<evidence type="ECO:0000313" key="7">
    <source>
        <dbReference type="Proteomes" id="UP000053259"/>
    </source>
</evidence>
<feature type="region of interest" description="Disordered" evidence="4">
    <location>
        <begin position="25"/>
        <end position="46"/>
    </location>
</feature>
<dbReference type="InterPro" id="IPR010347">
    <property type="entry name" value="Tdp1"/>
</dbReference>
<feature type="active site" description="Proton donor/acceptor" evidence="1">
    <location>
        <position position="474"/>
    </location>
</feature>
<feature type="region of interest" description="Disordered" evidence="4">
    <location>
        <begin position="83"/>
        <end position="112"/>
    </location>
</feature>
<evidence type="ECO:0000259" key="5">
    <source>
        <dbReference type="PROSITE" id="PS50035"/>
    </source>
</evidence>
<sequence length="573" mass="64264">MASILTDEDNEDLQRAIAMSLESNQKAMATAQDHETNSNAGPTTSSRFNAFLRNLTMSNHEHLTSTKQTGSMSFDRKALEQERLARAASRRRQKSISPPPRKRARVEDPNTRTELPAILSTFHQKISGGAVASSAMHCALPSGLRFPFGTIKKTWSARHTSDERTIKIEDIIDKNNVHTAVLSSFMIDPDWILSTKFNTRRTKFYMILHAKTQAEKAMLRDDFDGLDQARLCMPKLTGMIGCQHSKLMLLFFSGFLRVVIPSANLTDYDWGETGFMENSVFLIDLPRRRDGSEASLETLPSFAQSLLRFLKNQDVTQDVRDGILNFDFSKTERLAFVHTSAGSHFNMNMHSTGLPGLSAAVRELGLETDEDIQVDFAASSIGNLNYQTINCIYEAARGKDITTTASSERIKNQNAKIKANMRIYFPTHDTVRESLGGPENAGTICLDSSFWKSAHFPRDIFRDYQSTRKGLLSHNKILLVRGKKSDGSPIAWAYIGSANCSDSAWGRMVAKEAKINCNNWESGVLVPVENPPQDLTDLTRTFESILDVPFVYGEGKGLEYSGKKPWFFKEHRF</sequence>
<evidence type="ECO:0000256" key="2">
    <source>
        <dbReference type="PIRSR" id="PIRSR610347-2"/>
    </source>
</evidence>
<dbReference type="InterPro" id="IPR003903">
    <property type="entry name" value="UIM_dom"/>
</dbReference>
<dbReference type="CDD" id="cd09122">
    <property type="entry name" value="PLDc_Tdp1_1"/>
    <property type="match status" value="1"/>
</dbReference>
<dbReference type="PROSITE" id="PS50035">
    <property type="entry name" value="PLD"/>
    <property type="match status" value="1"/>
</dbReference>
<dbReference type="PROSITE" id="PS50330">
    <property type="entry name" value="UIM"/>
    <property type="match status" value="1"/>
</dbReference>